<reference evidence="2" key="1">
    <citation type="journal article" date="2015" name="Nature">
        <title>Complex archaea that bridge the gap between prokaryotes and eukaryotes.</title>
        <authorList>
            <person name="Spang A."/>
            <person name="Saw J.H."/>
            <person name="Jorgensen S.L."/>
            <person name="Zaremba-Niedzwiedzka K."/>
            <person name="Martijn J."/>
            <person name="Lind A.E."/>
            <person name="van Eijk R."/>
            <person name="Schleper C."/>
            <person name="Guy L."/>
            <person name="Ettema T.J."/>
        </authorList>
    </citation>
    <scope>NUCLEOTIDE SEQUENCE</scope>
</reference>
<feature type="non-terminal residue" evidence="2">
    <location>
        <position position="218"/>
    </location>
</feature>
<evidence type="ECO:0000256" key="1">
    <source>
        <dbReference type="SAM" id="MobiDB-lite"/>
    </source>
</evidence>
<protein>
    <submittedName>
        <fullName evidence="2">Uncharacterized protein</fullName>
    </submittedName>
</protein>
<comment type="caution">
    <text evidence="2">The sequence shown here is derived from an EMBL/GenBank/DDBJ whole genome shotgun (WGS) entry which is preliminary data.</text>
</comment>
<dbReference type="EMBL" id="LAZR01043250">
    <property type="protein sequence ID" value="KKL07542.1"/>
    <property type="molecule type" value="Genomic_DNA"/>
</dbReference>
<gene>
    <name evidence="2" type="ORF">LCGC14_2584970</name>
</gene>
<feature type="region of interest" description="Disordered" evidence="1">
    <location>
        <begin position="133"/>
        <end position="154"/>
    </location>
</feature>
<sequence length="218" mass="23426">MPDPIPPPPEEEEEEADALASLVGRTFIDLSTQFFGVVKTRTDRRTGRTVYWLSDPTTGRAQDLRTGAQLVDPNTYAVVNVTPAGEVSSGGKLSDADIRRIFGIEDDGGGGSAPSFASTQAAQTQAEEFARSEREAGQEFSAEENRLAEEGTNRRDRLGALTRLIEGFLGQQSQARDTLANLQPDDFRFAAVAGGIAPFGTTPQQGFQQQLQQFAGAS</sequence>
<dbReference type="AlphaFoldDB" id="A0A0F9B194"/>
<evidence type="ECO:0000313" key="2">
    <source>
        <dbReference type="EMBL" id="KKL07542.1"/>
    </source>
</evidence>
<feature type="region of interest" description="Disordered" evidence="1">
    <location>
        <begin position="198"/>
        <end position="218"/>
    </location>
</feature>
<name>A0A0F9B194_9ZZZZ</name>
<proteinExistence type="predicted"/>
<organism evidence="2">
    <name type="scientific">marine sediment metagenome</name>
    <dbReference type="NCBI Taxonomy" id="412755"/>
    <lineage>
        <taxon>unclassified sequences</taxon>
        <taxon>metagenomes</taxon>
        <taxon>ecological metagenomes</taxon>
    </lineage>
</organism>
<accession>A0A0F9B194</accession>
<feature type="compositionally biased region" description="Low complexity" evidence="1">
    <location>
        <begin position="204"/>
        <end position="218"/>
    </location>
</feature>